<accession>B9RLZ6</accession>
<protein>
    <submittedName>
        <fullName evidence="2">Uncharacterized protein</fullName>
    </submittedName>
</protein>
<dbReference type="InParanoid" id="B9RLZ6"/>
<name>B9RLZ6_RICCO</name>
<dbReference type="eggNOG" id="ENOG502RX73">
    <property type="taxonomic scope" value="Eukaryota"/>
</dbReference>
<dbReference type="GO" id="GO:0043622">
    <property type="term" value="P:cortical microtubule organization"/>
    <property type="evidence" value="ECO:0000318"/>
    <property type="project" value="GO_Central"/>
</dbReference>
<dbReference type="Proteomes" id="UP000008311">
    <property type="component" value="Unassembled WGS sequence"/>
</dbReference>
<dbReference type="PANTHER" id="PTHR31949">
    <property type="entry name" value="GASTRIC MUCIN-LIKE PROTEIN"/>
    <property type="match status" value="1"/>
</dbReference>
<feature type="region of interest" description="Disordered" evidence="1">
    <location>
        <begin position="153"/>
        <end position="181"/>
    </location>
</feature>
<feature type="region of interest" description="Disordered" evidence="1">
    <location>
        <begin position="110"/>
        <end position="138"/>
    </location>
</feature>
<feature type="compositionally biased region" description="Polar residues" evidence="1">
    <location>
        <begin position="128"/>
        <end position="138"/>
    </location>
</feature>
<dbReference type="AlphaFoldDB" id="B9RLZ6"/>
<organism evidence="2 3">
    <name type="scientific">Ricinus communis</name>
    <name type="common">Castor bean</name>
    <dbReference type="NCBI Taxonomy" id="3988"/>
    <lineage>
        <taxon>Eukaryota</taxon>
        <taxon>Viridiplantae</taxon>
        <taxon>Streptophyta</taxon>
        <taxon>Embryophyta</taxon>
        <taxon>Tracheophyta</taxon>
        <taxon>Spermatophyta</taxon>
        <taxon>Magnoliopsida</taxon>
        <taxon>eudicotyledons</taxon>
        <taxon>Gunneridae</taxon>
        <taxon>Pentapetalae</taxon>
        <taxon>rosids</taxon>
        <taxon>fabids</taxon>
        <taxon>Malpighiales</taxon>
        <taxon>Euphorbiaceae</taxon>
        <taxon>Acalyphoideae</taxon>
        <taxon>Acalypheae</taxon>
        <taxon>Ricinus</taxon>
    </lineage>
</organism>
<evidence type="ECO:0000313" key="2">
    <source>
        <dbReference type="EMBL" id="EEF47319.1"/>
    </source>
</evidence>
<keyword evidence="3" id="KW-1185">Reference proteome</keyword>
<dbReference type="KEGG" id="rcu:8263443"/>
<dbReference type="PANTHER" id="PTHR31949:SF6">
    <property type="entry name" value="DUF4005 DOMAIN-CONTAINING PROTEIN"/>
    <property type="match status" value="1"/>
</dbReference>
<reference evidence="3" key="1">
    <citation type="journal article" date="2010" name="Nat. Biotechnol.">
        <title>Draft genome sequence of the oilseed species Ricinus communis.</title>
        <authorList>
            <person name="Chan A.P."/>
            <person name="Crabtree J."/>
            <person name="Zhao Q."/>
            <person name="Lorenzi H."/>
            <person name="Orvis J."/>
            <person name="Puiu D."/>
            <person name="Melake-Berhan A."/>
            <person name="Jones K.M."/>
            <person name="Redman J."/>
            <person name="Chen G."/>
            <person name="Cahoon E.B."/>
            <person name="Gedil M."/>
            <person name="Stanke M."/>
            <person name="Haas B.J."/>
            <person name="Wortman J.R."/>
            <person name="Fraser-Liggett C.M."/>
            <person name="Ravel J."/>
            <person name="Rabinowicz P.D."/>
        </authorList>
    </citation>
    <scope>NUCLEOTIDE SEQUENCE [LARGE SCALE GENOMIC DNA]</scope>
    <source>
        <strain evidence="3">cv. Hale</strain>
    </source>
</reference>
<feature type="region of interest" description="Disordered" evidence="1">
    <location>
        <begin position="223"/>
        <end position="266"/>
    </location>
</feature>
<proteinExistence type="predicted"/>
<dbReference type="OMA" id="AHKHMEI"/>
<feature type="compositionally biased region" description="Polar residues" evidence="1">
    <location>
        <begin position="227"/>
        <end position="249"/>
    </location>
</feature>
<evidence type="ECO:0000313" key="3">
    <source>
        <dbReference type="Proteomes" id="UP000008311"/>
    </source>
</evidence>
<dbReference type="STRING" id="3988.B9RLZ6"/>
<dbReference type="OrthoDB" id="1929779at2759"/>
<gene>
    <name evidence="2" type="ORF">RCOM_1076460</name>
</gene>
<evidence type="ECO:0000256" key="1">
    <source>
        <dbReference type="SAM" id="MobiDB-lite"/>
    </source>
</evidence>
<dbReference type="EMBL" id="EQ973789">
    <property type="protein sequence ID" value="EEF47319.1"/>
    <property type="molecule type" value="Genomic_DNA"/>
</dbReference>
<dbReference type="GO" id="GO:0055028">
    <property type="term" value="C:cortical microtubule"/>
    <property type="evidence" value="ECO:0000318"/>
    <property type="project" value="GO_Central"/>
</dbReference>
<sequence length="332" mass="36358">MKGRKDRDEDLLLFKELHKREKDRFASLLQPVSDEFEPHDGNYRINASGKQGSGYGLFGEVDKNDYNWLKTPPATPLFPSLEMEAAVNAPKLVLQREIPTVQQPLSRFATSAEAPKPSSNLRVPVRSITPSCQTPSQSADAKLINQKMALSAPYQNKPRHQKQTQRNPPAKNIADSNAKPTTTAAASITNIVSPRVVKVAQVLGFSNGTPPNLRTDRAISAIRGRPVSSSTPTLSIQQKSRRQSCSPSVTRGRKENTETTLTTQKGKFQTAGTMNIRNKGTQNLFGSRMVDKLMNARKMGASEREAKPKPLATDCSSDKEVSTNGGFGNKSI</sequence>
<feature type="region of interest" description="Disordered" evidence="1">
    <location>
        <begin position="297"/>
        <end position="332"/>
    </location>
</feature>